<dbReference type="RefSeq" id="WP_076004784.1">
    <property type="nucleotide sequence ID" value="NZ_CP018258.1"/>
</dbReference>
<feature type="domain" description="HTH luxR-type" evidence="9">
    <location>
        <begin position="262"/>
        <end position="327"/>
    </location>
</feature>
<keyword evidence="3 8" id="KW-1133">Transmembrane helix</keyword>
<dbReference type="KEGG" id="dfo:Dform_01897"/>
<dbReference type="InterPro" id="IPR016032">
    <property type="entry name" value="Sig_transdc_resp-reg_C-effctor"/>
</dbReference>
<name>A0A1P8F9T9_9CHLR</name>
<proteinExistence type="predicted"/>
<dbReference type="SMART" id="SM00421">
    <property type="entry name" value="HTH_LUXR"/>
    <property type="match status" value="1"/>
</dbReference>
<dbReference type="GO" id="GO:0055085">
    <property type="term" value="P:transmembrane transport"/>
    <property type="evidence" value="ECO:0007669"/>
    <property type="project" value="InterPro"/>
</dbReference>
<evidence type="ECO:0000256" key="1">
    <source>
        <dbReference type="ARBA" id="ARBA00004370"/>
    </source>
</evidence>
<evidence type="ECO:0000256" key="8">
    <source>
        <dbReference type="SAM" id="Phobius"/>
    </source>
</evidence>
<dbReference type="AlphaFoldDB" id="A0A1P8F9T9"/>
<evidence type="ECO:0000256" key="4">
    <source>
        <dbReference type="ARBA" id="ARBA00023015"/>
    </source>
</evidence>
<feature type="transmembrane region" description="Helical" evidence="8">
    <location>
        <begin position="7"/>
        <end position="29"/>
    </location>
</feature>
<dbReference type="GO" id="GO:0003677">
    <property type="term" value="F:DNA binding"/>
    <property type="evidence" value="ECO:0007669"/>
    <property type="project" value="UniProtKB-KW"/>
</dbReference>
<organism evidence="10 11">
    <name type="scientific">Dehalogenimonas formicexedens</name>
    <dbReference type="NCBI Taxonomy" id="1839801"/>
    <lineage>
        <taxon>Bacteria</taxon>
        <taxon>Bacillati</taxon>
        <taxon>Chloroflexota</taxon>
        <taxon>Dehalococcoidia</taxon>
        <taxon>Dehalococcoidales</taxon>
        <taxon>Dehalococcoidaceae</taxon>
        <taxon>Dehalogenimonas</taxon>
    </lineage>
</organism>
<reference evidence="11" key="1">
    <citation type="submission" date="2016-11" db="EMBL/GenBank/DDBJ databases">
        <title>Dehalogenimonas formicexedens sp. nov., a chlorinated alkane respiring bacterium isolated from contaminated groundwater.</title>
        <authorList>
            <person name="Key T.A."/>
            <person name="Bowman K.S."/>
            <person name="Lee I."/>
            <person name="Chun J."/>
            <person name="Albuquerque L."/>
            <person name="da Costa M.S."/>
            <person name="Rainey F.A."/>
            <person name="Moe W.M."/>
        </authorList>
    </citation>
    <scope>NUCLEOTIDE SEQUENCE [LARGE SCALE GENOMIC DNA]</scope>
    <source>
        <strain evidence="11">NSZ-14</strain>
    </source>
</reference>
<dbReference type="PANTHER" id="PTHR44688:SF16">
    <property type="entry name" value="DNA-BINDING TRANSCRIPTIONAL ACTIVATOR DEVR_DOSR"/>
    <property type="match status" value="1"/>
</dbReference>
<dbReference type="GO" id="GO:0006355">
    <property type="term" value="P:regulation of DNA-templated transcription"/>
    <property type="evidence" value="ECO:0007669"/>
    <property type="project" value="InterPro"/>
</dbReference>
<dbReference type="InterPro" id="IPR006685">
    <property type="entry name" value="MscS_channel_2nd"/>
</dbReference>
<dbReference type="STRING" id="1839801.Dform_01897"/>
<evidence type="ECO:0000313" key="10">
    <source>
        <dbReference type="EMBL" id="APV45213.1"/>
    </source>
</evidence>
<dbReference type="SUPFAM" id="SSF46894">
    <property type="entry name" value="C-terminal effector domain of the bipartite response regulators"/>
    <property type="match status" value="1"/>
</dbReference>
<keyword evidence="11" id="KW-1185">Reference proteome</keyword>
<dbReference type="InterPro" id="IPR000792">
    <property type="entry name" value="Tscrpt_reg_LuxR_C"/>
</dbReference>
<dbReference type="Proteomes" id="UP000185934">
    <property type="component" value="Chromosome"/>
</dbReference>
<dbReference type="Pfam" id="PF00924">
    <property type="entry name" value="MS_channel_2nd"/>
    <property type="match status" value="1"/>
</dbReference>
<keyword evidence="7" id="KW-0804">Transcription</keyword>
<comment type="subcellular location">
    <subcellularLocation>
        <location evidence="1">Membrane</location>
    </subcellularLocation>
</comment>
<keyword evidence="4" id="KW-0805">Transcription regulation</keyword>
<evidence type="ECO:0000256" key="3">
    <source>
        <dbReference type="ARBA" id="ARBA00022989"/>
    </source>
</evidence>
<dbReference type="PROSITE" id="PS50043">
    <property type="entry name" value="HTH_LUXR_2"/>
    <property type="match status" value="1"/>
</dbReference>
<evidence type="ECO:0000256" key="6">
    <source>
        <dbReference type="ARBA" id="ARBA00023136"/>
    </source>
</evidence>
<dbReference type="Gene3D" id="1.10.10.10">
    <property type="entry name" value="Winged helix-like DNA-binding domain superfamily/Winged helix DNA-binding domain"/>
    <property type="match status" value="1"/>
</dbReference>
<dbReference type="InterPro" id="IPR010920">
    <property type="entry name" value="LSM_dom_sf"/>
</dbReference>
<evidence type="ECO:0000256" key="7">
    <source>
        <dbReference type="ARBA" id="ARBA00023163"/>
    </source>
</evidence>
<protein>
    <submittedName>
        <fullName evidence="10">Mechanosensitive ion channel protein</fullName>
    </submittedName>
</protein>
<feature type="transmembrane region" description="Helical" evidence="8">
    <location>
        <begin position="147"/>
        <end position="163"/>
    </location>
</feature>
<dbReference type="Gene3D" id="2.30.30.60">
    <property type="match status" value="1"/>
</dbReference>
<dbReference type="Pfam" id="PF00196">
    <property type="entry name" value="GerE"/>
    <property type="match status" value="1"/>
</dbReference>
<dbReference type="SUPFAM" id="SSF50182">
    <property type="entry name" value="Sm-like ribonucleoproteins"/>
    <property type="match status" value="1"/>
</dbReference>
<dbReference type="GO" id="GO:0016020">
    <property type="term" value="C:membrane"/>
    <property type="evidence" value="ECO:0007669"/>
    <property type="project" value="UniProtKB-SubCell"/>
</dbReference>
<dbReference type="CDD" id="cd06170">
    <property type="entry name" value="LuxR_C_like"/>
    <property type="match status" value="1"/>
</dbReference>
<keyword evidence="6 8" id="KW-0472">Membrane</keyword>
<dbReference type="PRINTS" id="PR00038">
    <property type="entry name" value="HTHLUXR"/>
</dbReference>
<keyword evidence="5" id="KW-0238">DNA-binding</keyword>
<dbReference type="EMBL" id="CP018258">
    <property type="protein sequence ID" value="APV45213.1"/>
    <property type="molecule type" value="Genomic_DNA"/>
</dbReference>
<feature type="transmembrane region" description="Helical" evidence="8">
    <location>
        <begin position="85"/>
        <end position="108"/>
    </location>
</feature>
<evidence type="ECO:0000313" key="11">
    <source>
        <dbReference type="Proteomes" id="UP000185934"/>
    </source>
</evidence>
<gene>
    <name evidence="10" type="ORF">Dform_01897</name>
</gene>
<accession>A0A1P8F9T9</accession>
<keyword evidence="2 8" id="KW-0812">Transmembrane</keyword>
<dbReference type="InterPro" id="IPR036388">
    <property type="entry name" value="WH-like_DNA-bd_sf"/>
</dbReference>
<feature type="transmembrane region" description="Helical" evidence="8">
    <location>
        <begin position="120"/>
        <end position="141"/>
    </location>
</feature>
<dbReference type="PANTHER" id="PTHR44688">
    <property type="entry name" value="DNA-BINDING TRANSCRIPTIONAL ACTIVATOR DEVR_DOSR"/>
    <property type="match status" value="1"/>
</dbReference>
<evidence type="ECO:0000259" key="9">
    <source>
        <dbReference type="PROSITE" id="PS50043"/>
    </source>
</evidence>
<feature type="transmembrane region" description="Helical" evidence="8">
    <location>
        <begin position="50"/>
        <end position="73"/>
    </location>
</feature>
<sequence>MRILVELVVPIAVFIFSAVALWLLLRFALDKIEPWTKKQTATPFTSIYSGIRRSAIIIVLLISAYAGLLVSPWSGGWGQAPPNTLLSLTIIAVMLTALNILQSLAGFLGGRLNLPGATRAIRVALFIVIVIVTVLLLLLVWGAETNPLLIFIAVISILLVLALRDTGPDYAAALQLAMWQHIRVGESIKLQNGLQGIISKLNWQNVEILTPDSQCVIVPNSRFIKEVLTRFIDSPEQVKTSIEFLEKQSHSPSREPDQPETYPDIAAILSKRELEIAELVSKGATNKELASQLFISEHTVKVHIKNILQKLELKNRQQIAVLAATQSKKAR</sequence>
<evidence type="ECO:0000256" key="2">
    <source>
        <dbReference type="ARBA" id="ARBA00022692"/>
    </source>
</evidence>
<dbReference type="InterPro" id="IPR023408">
    <property type="entry name" value="MscS_beta-dom_sf"/>
</dbReference>
<evidence type="ECO:0000256" key="5">
    <source>
        <dbReference type="ARBA" id="ARBA00023125"/>
    </source>
</evidence>